<evidence type="ECO:0000256" key="2">
    <source>
        <dbReference type="ARBA" id="ARBA00022692"/>
    </source>
</evidence>
<feature type="transmembrane region" description="Helical" evidence="5">
    <location>
        <begin position="6"/>
        <end position="26"/>
    </location>
</feature>
<dbReference type="GO" id="GO:0016020">
    <property type="term" value="C:membrane"/>
    <property type="evidence" value="ECO:0007669"/>
    <property type="project" value="UniProtKB-SubCell"/>
</dbReference>
<keyword evidence="3 5" id="KW-1133">Transmembrane helix</keyword>
<keyword evidence="2 5" id="KW-0812">Transmembrane</keyword>
<dbReference type="EMBL" id="CP067089">
    <property type="protein sequence ID" value="QQO08593.1"/>
    <property type="molecule type" value="Genomic_DNA"/>
</dbReference>
<dbReference type="RefSeq" id="WP_215625899.1">
    <property type="nucleotide sequence ID" value="NZ_CP067089.2"/>
</dbReference>
<evidence type="ECO:0000256" key="4">
    <source>
        <dbReference type="ARBA" id="ARBA00023136"/>
    </source>
</evidence>
<evidence type="ECO:0000259" key="6">
    <source>
        <dbReference type="Pfam" id="PF05154"/>
    </source>
</evidence>
<proteinExistence type="predicted"/>
<dbReference type="InterPro" id="IPR050932">
    <property type="entry name" value="TM2D1-3-like"/>
</dbReference>
<comment type="subcellular location">
    <subcellularLocation>
        <location evidence="1">Membrane</location>
        <topology evidence="1">Multi-pass membrane protein</topology>
    </subcellularLocation>
</comment>
<keyword evidence="8" id="KW-1185">Reference proteome</keyword>
<dbReference type="PANTHER" id="PTHR21016">
    <property type="entry name" value="BETA-AMYLOID BINDING PROTEIN-RELATED"/>
    <property type="match status" value="1"/>
</dbReference>
<gene>
    <name evidence="7" type="ORF">JFL75_16905</name>
</gene>
<dbReference type="PANTHER" id="PTHR21016:SF25">
    <property type="entry name" value="TM2 DOMAIN-CONTAINING PROTEIN DDB_G0277895-RELATED"/>
    <property type="match status" value="1"/>
</dbReference>
<organism evidence="7 8">
    <name type="scientific">Breznakiella homolactica</name>
    <dbReference type="NCBI Taxonomy" id="2798577"/>
    <lineage>
        <taxon>Bacteria</taxon>
        <taxon>Pseudomonadati</taxon>
        <taxon>Spirochaetota</taxon>
        <taxon>Spirochaetia</taxon>
        <taxon>Spirochaetales</taxon>
        <taxon>Breznakiellaceae</taxon>
        <taxon>Breznakiella</taxon>
    </lineage>
</organism>
<dbReference type="KEGG" id="bhc:JFL75_16905"/>
<evidence type="ECO:0000313" key="8">
    <source>
        <dbReference type="Proteomes" id="UP000595917"/>
    </source>
</evidence>
<keyword evidence="4 5" id="KW-0472">Membrane</keyword>
<dbReference type="Pfam" id="PF05154">
    <property type="entry name" value="TM2"/>
    <property type="match status" value="1"/>
</dbReference>
<evidence type="ECO:0000313" key="7">
    <source>
        <dbReference type="EMBL" id="QQO08593.1"/>
    </source>
</evidence>
<dbReference type="InterPro" id="IPR007829">
    <property type="entry name" value="TM2"/>
</dbReference>
<accession>A0A7T7XLV0</accession>
<dbReference type="Proteomes" id="UP000595917">
    <property type="component" value="Chromosome"/>
</dbReference>
<reference evidence="7" key="1">
    <citation type="submission" date="2021-01" db="EMBL/GenBank/DDBJ databases">
        <title>Description of Breznakiella homolactica.</title>
        <authorList>
            <person name="Song Y."/>
            <person name="Brune A."/>
        </authorList>
    </citation>
    <scope>NUCLEOTIDE SEQUENCE</scope>
    <source>
        <strain evidence="7">RmG30</strain>
    </source>
</reference>
<sequence>MYSVGIAYLLWLVSGCGALGFHRFYLGKIPTGLLWMFTGGMFMAGSIYDFFTLPGQVREANIRDALYKSQIGSNSQHRGQSWRYVNDGGTRIVKEHESVERTILRIAKRNKGIITPSEIALEADISIDEAKRDLEALVNKGIAEIRVRQSGTIVYTLPEFMDTDSPLEDF</sequence>
<feature type="domain" description="TM2" evidence="6">
    <location>
        <begin position="2"/>
        <end position="51"/>
    </location>
</feature>
<name>A0A7T7XLV0_9SPIR</name>
<evidence type="ECO:0000256" key="3">
    <source>
        <dbReference type="ARBA" id="ARBA00022989"/>
    </source>
</evidence>
<dbReference type="AlphaFoldDB" id="A0A7T7XLV0"/>
<feature type="transmembrane region" description="Helical" evidence="5">
    <location>
        <begin position="33"/>
        <end position="51"/>
    </location>
</feature>
<protein>
    <submittedName>
        <fullName evidence="7">NINE protein</fullName>
    </submittedName>
</protein>
<evidence type="ECO:0000256" key="1">
    <source>
        <dbReference type="ARBA" id="ARBA00004141"/>
    </source>
</evidence>
<evidence type="ECO:0000256" key="5">
    <source>
        <dbReference type="SAM" id="Phobius"/>
    </source>
</evidence>